<keyword evidence="1" id="KW-0472">Membrane</keyword>
<comment type="caution">
    <text evidence="2">The sequence shown here is derived from an EMBL/GenBank/DDBJ whole genome shotgun (WGS) entry which is preliminary data.</text>
</comment>
<accession>A0ABS7JSL3</accession>
<proteinExistence type="predicted"/>
<name>A0ABS7JSL3_9SPHN</name>
<evidence type="ECO:0000256" key="1">
    <source>
        <dbReference type="SAM" id="Phobius"/>
    </source>
</evidence>
<sequence length="296" mass="33558">MDYNLERKLRFNAKTETGLYPWAIREVSEDGKEGRDKIPWTFSHSFVATELSLHERSAVESKFDDGGSWIRAALEPESVRRYGKPKYSMFGTSRPIEDIFLVIRPIADNAEADVGARAASASAWPSRTDTDPMWGQEFSDMIQFDLAVPKAEFDLISQRIAADQIGAARFDCHARGFYAEWTPDIDADEYKVLCSEQRGQDIEMPEDSDIDLPRVGKVWDATFSISKAVKPHSIIERMQKEVVSEDEVYDSDWGGSDLPAPTPDPRWVAPFYKELKDLKMLVGAMIVLLMLILFFA</sequence>
<dbReference type="RefSeq" id="WP_221601088.1">
    <property type="nucleotide sequence ID" value="NZ_JAIGNU010000001.1"/>
</dbReference>
<keyword evidence="1" id="KW-1133">Transmembrane helix</keyword>
<evidence type="ECO:0000313" key="3">
    <source>
        <dbReference type="Proteomes" id="UP000782554"/>
    </source>
</evidence>
<dbReference type="Proteomes" id="UP000782554">
    <property type="component" value="Unassembled WGS sequence"/>
</dbReference>
<protein>
    <submittedName>
        <fullName evidence="2">Uncharacterized protein</fullName>
    </submittedName>
</protein>
<gene>
    <name evidence="2" type="ORF">K3181_04260</name>
</gene>
<reference evidence="2 3" key="1">
    <citation type="submission" date="2021-08" db="EMBL/GenBank/DDBJ databases">
        <title>Comparative Genomics Analysis of the Genus Qipengyuania Reveals Extensive Genetic Diversity and Metabolic Versatility, Including the Description of Fifteen Novel Species.</title>
        <authorList>
            <person name="Liu Y."/>
        </authorList>
    </citation>
    <scope>NUCLEOTIDE SEQUENCE [LARGE SCALE GENOMIC DNA]</scope>
    <source>
        <strain evidence="2 3">YG27</strain>
    </source>
</reference>
<keyword evidence="1" id="KW-0812">Transmembrane</keyword>
<dbReference type="EMBL" id="JAIGNU010000001">
    <property type="protein sequence ID" value="MBX7500648.1"/>
    <property type="molecule type" value="Genomic_DNA"/>
</dbReference>
<evidence type="ECO:0000313" key="2">
    <source>
        <dbReference type="EMBL" id="MBX7500648.1"/>
    </source>
</evidence>
<keyword evidence="3" id="KW-1185">Reference proteome</keyword>
<feature type="transmembrane region" description="Helical" evidence="1">
    <location>
        <begin position="278"/>
        <end position="295"/>
    </location>
</feature>
<organism evidence="2 3">
    <name type="scientific">Qipengyuania mesophila</name>
    <dbReference type="NCBI Taxonomy" id="2867246"/>
    <lineage>
        <taxon>Bacteria</taxon>
        <taxon>Pseudomonadati</taxon>
        <taxon>Pseudomonadota</taxon>
        <taxon>Alphaproteobacteria</taxon>
        <taxon>Sphingomonadales</taxon>
        <taxon>Erythrobacteraceae</taxon>
        <taxon>Qipengyuania</taxon>
    </lineage>
</organism>